<dbReference type="Proteomes" id="UP001500274">
    <property type="component" value="Unassembled WGS sequence"/>
</dbReference>
<gene>
    <name evidence="1" type="ORF">GCM10009862_26880</name>
</gene>
<evidence type="ECO:0000313" key="2">
    <source>
        <dbReference type="Proteomes" id="UP001500274"/>
    </source>
</evidence>
<name>A0ABP6BU32_9MICO</name>
<sequence length="336" mass="36838">MTQPIPLRTGVQLLPSPAPLLRAHDMHRPDVALRRGDIVRVHRGVYAPALAWSALAPWERYLARVHAVALRMPDAVFALESAAAMRGIPLVGEAADVHILRPADGTSRQAERVRIHTRRGGVEITDEGGILTTGPIETAVAFARVRNPALALNVADATLRAHPDLTPELLVAHNELAPSSRGRRLARWALHRADPRAETTLESLSRAAIEWLGFASPELQWLVHGGGVAADRADFAWPDVGAVGEADGMLKYDGRFGDPVRAVQDEKRREDRVRRRVHGFARWGWADVREPERLGAVLDAAGVRRERTPDALALHALARTLRSPHRETASASRDHG</sequence>
<proteinExistence type="predicted"/>
<evidence type="ECO:0008006" key="3">
    <source>
        <dbReference type="Google" id="ProtNLM"/>
    </source>
</evidence>
<protein>
    <recommendedName>
        <fullName evidence="3">Transcriptional regulator, AbiEi antitoxin, Type IV TA system</fullName>
    </recommendedName>
</protein>
<reference evidence="2" key="1">
    <citation type="journal article" date="2019" name="Int. J. Syst. Evol. Microbiol.">
        <title>The Global Catalogue of Microorganisms (GCM) 10K type strain sequencing project: providing services to taxonomists for standard genome sequencing and annotation.</title>
        <authorList>
            <consortium name="The Broad Institute Genomics Platform"/>
            <consortium name="The Broad Institute Genome Sequencing Center for Infectious Disease"/>
            <person name="Wu L."/>
            <person name="Ma J."/>
        </authorList>
    </citation>
    <scope>NUCLEOTIDE SEQUENCE [LARGE SCALE GENOMIC DNA]</scope>
    <source>
        <strain evidence="2">JCM 16365</strain>
    </source>
</reference>
<organism evidence="1 2">
    <name type="scientific">Microbacterium binotii</name>
    <dbReference type="NCBI Taxonomy" id="462710"/>
    <lineage>
        <taxon>Bacteria</taxon>
        <taxon>Bacillati</taxon>
        <taxon>Actinomycetota</taxon>
        <taxon>Actinomycetes</taxon>
        <taxon>Micrococcales</taxon>
        <taxon>Microbacteriaceae</taxon>
        <taxon>Microbacterium</taxon>
    </lineage>
</organism>
<accession>A0ABP6BU32</accession>
<keyword evidence="2" id="KW-1185">Reference proteome</keyword>
<dbReference type="EMBL" id="BAAARI010000017">
    <property type="protein sequence ID" value="GAA2586444.1"/>
    <property type="molecule type" value="Genomic_DNA"/>
</dbReference>
<dbReference type="RefSeq" id="WP_344230314.1">
    <property type="nucleotide sequence ID" value="NZ_BAAARI010000017.1"/>
</dbReference>
<comment type="caution">
    <text evidence="1">The sequence shown here is derived from an EMBL/GenBank/DDBJ whole genome shotgun (WGS) entry which is preliminary data.</text>
</comment>
<evidence type="ECO:0000313" key="1">
    <source>
        <dbReference type="EMBL" id="GAA2586444.1"/>
    </source>
</evidence>